<dbReference type="EMBL" id="CACTIH010005826">
    <property type="protein sequence ID" value="CAA3002278.1"/>
    <property type="molecule type" value="Genomic_DNA"/>
</dbReference>
<comment type="function">
    <text evidence="7">Controls stomatal patterning.</text>
</comment>
<keyword evidence="5 7" id="KW-0732">Signal</keyword>
<comment type="similarity">
    <text evidence="2 7">Belongs to the plant cysteine rich small secretory peptide family. Epidermal patterning factor subfamily.</text>
</comment>
<evidence type="ECO:0000256" key="7">
    <source>
        <dbReference type="RuleBase" id="RU367102"/>
    </source>
</evidence>
<dbReference type="PANTHER" id="PTHR33109:SF7">
    <property type="entry name" value="EPIDERMAL PATTERNING FACTOR-LIKE PROTEIN 2"/>
    <property type="match status" value="1"/>
</dbReference>
<keyword evidence="3 7" id="KW-0217">Developmental protein</keyword>
<dbReference type="Pfam" id="PF17181">
    <property type="entry name" value="EPF"/>
    <property type="match status" value="1"/>
</dbReference>
<evidence type="ECO:0000313" key="9">
    <source>
        <dbReference type="Proteomes" id="UP000594638"/>
    </source>
</evidence>
<accession>A0A8S0TBA0</accession>
<organism evidence="8 9">
    <name type="scientific">Olea europaea subsp. europaea</name>
    <dbReference type="NCBI Taxonomy" id="158383"/>
    <lineage>
        <taxon>Eukaryota</taxon>
        <taxon>Viridiplantae</taxon>
        <taxon>Streptophyta</taxon>
        <taxon>Embryophyta</taxon>
        <taxon>Tracheophyta</taxon>
        <taxon>Spermatophyta</taxon>
        <taxon>Magnoliopsida</taxon>
        <taxon>eudicotyledons</taxon>
        <taxon>Gunneridae</taxon>
        <taxon>Pentapetalae</taxon>
        <taxon>asterids</taxon>
        <taxon>lamiids</taxon>
        <taxon>Lamiales</taxon>
        <taxon>Oleaceae</taxon>
        <taxon>Oleeae</taxon>
        <taxon>Olea</taxon>
    </lineage>
</organism>
<comment type="subcellular location">
    <subcellularLocation>
        <location evidence="1 7">Secreted</location>
    </subcellularLocation>
</comment>
<evidence type="ECO:0000256" key="4">
    <source>
        <dbReference type="ARBA" id="ARBA00022525"/>
    </source>
</evidence>
<evidence type="ECO:0000256" key="1">
    <source>
        <dbReference type="ARBA" id="ARBA00004613"/>
    </source>
</evidence>
<comment type="caution">
    <text evidence="8">The sequence shown here is derived from an EMBL/GenBank/DDBJ whole genome shotgun (WGS) entry which is preliminary data.</text>
</comment>
<evidence type="ECO:0000256" key="3">
    <source>
        <dbReference type="ARBA" id="ARBA00022473"/>
    </source>
</evidence>
<feature type="chain" id="PRO_5035966185" description="Epidermal patterning factor-like protein" evidence="7">
    <location>
        <begin position="30"/>
        <end position="127"/>
    </location>
</feature>
<evidence type="ECO:0000256" key="2">
    <source>
        <dbReference type="ARBA" id="ARBA00008127"/>
    </source>
</evidence>
<name>A0A8S0TBA0_OLEEU</name>
<dbReference type="InterPro" id="IPR039455">
    <property type="entry name" value="EPFL"/>
</dbReference>
<feature type="signal peptide" evidence="7">
    <location>
        <begin position="1"/>
        <end position="29"/>
    </location>
</feature>
<gene>
    <name evidence="8" type="ORF">OLEA9_A043428</name>
</gene>
<dbReference type="GO" id="GO:0005576">
    <property type="term" value="C:extracellular region"/>
    <property type="evidence" value="ECO:0007669"/>
    <property type="project" value="UniProtKB-SubCell"/>
</dbReference>
<keyword evidence="6" id="KW-1015">Disulfide bond</keyword>
<dbReference type="PANTHER" id="PTHR33109">
    <property type="entry name" value="EPIDERMAL PATTERNING FACTOR-LIKE PROTEIN 4"/>
    <property type="match status" value="1"/>
</dbReference>
<evidence type="ECO:0000313" key="8">
    <source>
        <dbReference type="EMBL" id="CAA3002278.1"/>
    </source>
</evidence>
<dbReference type="GO" id="GO:0010052">
    <property type="term" value="P:guard cell differentiation"/>
    <property type="evidence" value="ECO:0007669"/>
    <property type="project" value="UniProtKB-UniRule"/>
</dbReference>
<dbReference type="Proteomes" id="UP000594638">
    <property type="component" value="Unassembled WGS sequence"/>
</dbReference>
<proteinExistence type="inferred from homology"/>
<keyword evidence="9" id="KW-1185">Reference proteome</keyword>
<dbReference type="Gramene" id="OE9A043428T1">
    <property type="protein sequence ID" value="OE9A043428C1"/>
    <property type="gene ID" value="OE9A043428"/>
</dbReference>
<evidence type="ECO:0000256" key="5">
    <source>
        <dbReference type="ARBA" id="ARBA00022729"/>
    </source>
</evidence>
<evidence type="ECO:0000256" key="6">
    <source>
        <dbReference type="ARBA" id="ARBA00023157"/>
    </source>
</evidence>
<dbReference type="AlphaFoldDB" id="A0A8S0TBA0"/>
<reference evidence="8 9" key="1">
    <citation type="submission" date="2019-12" db="EMBL/GenBank/DDBJ databases">
        <authorList>
            <person name="Alioto T."/>
            <person name="Alioto T."/>
            <person name="Gomez Garrido J."/>
        </authorList>
    </citation>
    <scope>NUCLEOTIDE SEQUENCE [LARGE SCALE GENOMIC DNA]</scope>
</reference>
<sequence length="127" mass="13951">MGCSHNLMSGLRLHHFAISLLILLISSSSHLGIFNAEGRILAQSANNHQTVNEDQKAILRAQIGSRPPQCKKRCSSCAQCEAIQVPTNTQIKNSPTISGIAYNRGDDTPNYKPMTWKCKCGNQIFNP</sequence>
<protein>
    <recommendedName>
        <fullName evidence="7">Epidermal patterning factor-like protein</fullName>
    </recommendedName>
</protein>
<keyword evidence="4 7" id="KW-0964">Secreted</keyword>
<dbReference type="OrthoDB" id="614712at2759"/>